<keyword evidence="2" id="KW-0813">Transport</keyword>
<comment type="subcellular location">
    <subcellularLocation>
        <location evidence="1">Endomembrane system</location>
        <topology evidence="1">Multi-pass membrane protein</topology>
    </subcellularLocation>
</comment>
<dbReference type="Proteomes" id="UP000605805">
    <property type="component" value="Unassembled WGS sequence"/>
</dbReference>
<organism evidence="4 5">
    <name type="scientific">Ignisphaera aggregans</name>
    <dbReference type="NCBI Taxonomy" id="334771"/>
    <lineage>
        <taxon>Archaea</taxon>
        <taxon>Thermoproteota</taxon>
        <taxon>Thermoprotei</taxon>
        <taxon>Desulfurococcales</taxon>
        <taxon>Desulfurococcaceae</taxon>
        <taxon>Ignisphaera</taxon>
    </lineage>
</organism>
<evidence type="ECO:0000256" key="3">
    <source>
        <dbReference type="SAM" id="Phobius"/>
    </source>
</evidence>
<keyword evidence="3" id="KW-0472">Membrane</keyword>
<feature type="transmembrane region" description="Helical" evidence="3">
    <location>
        <begin position="182"/>
        <end position="202"/>
    </location>
</feature>
<feature type="transmembrane region" description="Helical" evidence="3">
    <location>
        <begin position="29"/>
        <end position="48"/>
    </location>
</feature>
<reference evidence="4" key="1">
    <citation type="journal article" date="2020" name="ISME J.">
        <title>Gammaproteobacteria mediating utilization of methyl-, sulfur- and petroleum organic compounds in deep ocean hydrothermal plumes.</title>
        <authorList>
            <person name="Zhou Z."/>
            <person name="Liu Y."/>
            <person name="Pan J."/>
            <person name="Cron B.R."/>
            <person name="Toner B.M."/>
            <person name="Anantharaman K."/>
            <person name="Breier J.A."/>
            <person name="Dick G.J."/>
            <person name="Li M."/>
        </authorList>
    </citation>
    <scope>NUCLEOTIDE SEQUENCE</scope>
    <source>
        <strain evidence="4">SZUA-1435</strain>
    </source>
</reference>
<feature type="transmembrane region" description="Helical" evidence="3">
    <location>
        <begin position="243"/>
        <end position="261"/>
    </location>
</feature>
<evidence type="ECO:0000313" key="4">
    <source>
        <dbReference type="EMBL" id="HIP57383.1"/>
    </source>
</evidence>
<dbReference type="PANTHER" id="PTHR36838">
    <property type="entry name" value="AUXIN EFFLUX CARRIER FAMILY PROTEIN"/>
    <property type="match status" value="1"/>
</dbReference>
<sequence length="298" mass="32963">MKLVEKYITILLLTAIGYALKRCQGLERVWHGVSLILFYFSIPLTIFFSTAEMLEIDTLLLAILLAFIHMVCVMAISFVLAAKLRGVWITIAVLGSLPNSLFLALPLSEVVLNNVHSVIPHAIAFNGVLILTIAILERFIDRRGGYNSVIRTLPYLLAFVLAMILRYLELTSQILSLEVVTMVRHVVELVNLSAFMLLGAELEAIKAVLRKEIVYVAILRYLVSPATLMAVLSIFPISLASQTLILGMVIQSLMPPAIMCIPVSRLYNLDRELVALAIAILTPISTLIAMAIPIVIRL</sequence>
<comment type="caution">
    <text evidence="4">The sequence shown here is derived from an EMBL/GenBank/DDBJ whole genome shotgun (WGS) entry which is preliminary data.</text>
</comment>
<accession>A0A832Z3X2</accession>
<proteinExistence type="predicted"/>
<evidence type="ECO:0000256" key="1">
    <source>
        <dbReference type="ARBA" id="ARBA00004127"/>
    </source>
</evidence>
<dbReference type="GO" id="GO:0012505">
    <property type="term" value="C:endomembrane system"/>
    <property type="evidence" value="ECO:0007669"/>
    <property type="project" value="UniProtKB-SubCell"/>
</dbReference>
<feature type="transmembrane region" description="Helical" evidence="3">
    <location>
        <begin position="119"/>
        <end position="140"/>
    </location>
</feature>
<feature type="transmembrane region" description="Helical" evidence="3">
    <location>
        <begin position="214"/>
        <end position="237"/>
    </location>
</feature>
<name>A0A832Z3X2_9CREN</name>
<dbReference type="Gene3D" id="1.20.1530.20">
    <property type="match status" value="1"/>
</dbReference>
<dbReference type="PANTHER" id="PTHR36838:SF3">
    <property type="entry name" value="TRANSPORTER AUXIN EFFLUX CARRIER EC FAMILY"/>
    <property type="match status" value="1"/>
</dbReference>
<dbReference type="InterPro" id="IPR038770">
    <property type="entry name" value="Na+/solute_symporter_sf"/>
</dbReference>
<feature type="transmembrane region" description="Helical" evidence="3">
    <location>
        <begin position="152"/>
        <end position="170"/>
    </location>
</feature>
<dbReference type="EMBL" id="DQTV01000091">
    <property type="protein sequence ID" value="HIP57383.1"/>
    <property type="molecule type" value="Genomic_DNA"/>
</dbReference>
<feature type="transmembrane region" description="Helical" evidence="3">
    <location>
        <begin position="60"/>
        <end position="80"/>
    </location>
</feature>
<gene>
    <name evidence="4" type="ORF">EYH02_04880</name>
</gene>
<dbReference type="AlphaFoldDB" id="A0A832Z3X2"/>
<keyword evidence="3" id="KW-1133">Transmembrane helix</keyword>
<evidence type="ECO:0000313" key="5">
    <source>
        <dbReference type="Proteomes" id="UP000605805"/>
    </source>
</evidence>
<evidence type="ECO:0000256" key="2">
    <source>
        <dbReference type="ARBA" id="ARBA00022448"/>
    </source>
</evidence>
<evidence type="ECO:0008006" key="6">
    <source>
        <dbReference type="Google" id="ProtNLM"/>
    </source>
</evidence>
<protein>
    <recommendedName>
        <fullName evidence="6">AEC family transporter</fullName>
    </recommendedName>
</protein>
<keyword evidence="3" id="KW-0812">Transmembrane</keyword>
<feature type="transmembrane region" description="Helical" evidence="3">
    <location>
        <begin position="87"/>
        <end position="107"/>
    </location>
</feature>
<feature type="transmembrane region" description="Helical" evidence="3">
    <location>
        <begin position="273"/>
        <end position="296"/>
    </location>
</feature>